<gene>
    <name evidence="2" type="ORF">H6G81_01970</name>
</gene>
<keyword evidence="3" id="KW-1185">Reference proteome</keyword>
<comment type="caution">
    <text evidence="2">The sequence shown here is derived from an EMBL/GenBank/DDBJ whole genome shotgun (WGS) entry which is preliminary data.</text>
</comment>
<accession>A0ABR8GJU4</accession>
<evidence type="ECO:0000256" key="1">
    <source>
        <dbReference type="SAM" id="MobiDB-lite"/>
    </source>
</evidence>
<protein>
    <submittedName>
        <fullName evidence="2">Uncharacterized protein</fullName>
    </submittedName>
</protein>
<dbReference type="EMBL" id="JACJTA010000003">
    <property type="protein sequence ID" value="MBD2603324.1"/>
    <property type="molecule type" value="Genomic_DNA"/>
</dbReference>
<evidence type="ECO:0000313" key="3">
    <source>
        <dbReference type="Proteomes" id="UP000660380"/>
    </source>
</evidence>
<sequence length="75" mass="7795">METSLKIATAVVFCIGSALIIPKVADAITVLSSLATNSVRSIESNSQTLNTESSSDIYEPPNNGSPDSQHGTGTR</sequence>
<reference evidence="2 3" key="1">
    <citation type="journal article" date="2020" name="ISME J.">
        <title>Comparative genomics reveals insights into cyanobacterial evolution and habitat adaptation.</title>
        <authorList>
            <person name="Chen M.Y."/>
            <person name="Teng W.K."/>
            <person name="Zhao L."/>
            <person name="Hu C.X."/>
            <person name="Zhou Y.K."/>
            <person name="Han B.P."/>
            <person name="Song L.R."/>
            <person name="Shu W.S."/>
        </authorList>
    </citation>
    <scope>NUCLEOTIDE SEQUENCE [LARGE SCALE GENOMIC DNA]</scope>
    <source>
        <strain evidence="2 3">FACHB-248</strain>
    </source>
</reference>
<name>A0ABR8GJU4_9CYAN</name>
<dbReference type="Proteomes" id="UP000660380">
    <property type="component" value="Unassembled WGS sequence"/>
</dbReference>
<proteinExistence type="predicted"/>
<feature type="region of interest" description="Disordered" evidence="1">
    <location>
        <begin position="41"/>
        <end position="75"/>
    </location>
</feature>
<organism evidence="2 3">
    <name type="scientific">Scytonema hofmannii FACHB-248</name>
    <dbReference type="NCBI Taxonomy" id="1842502"/>
    <lineage>
        <taxon>Bacteria</taxon>
        <taxon>Bacillati</taxon>
        <taxon>Cyanobacteriota</taxon>
        <taxon>Cyanophyceae</taxon>
        <taxon>Nostocales</taxon>
        <taxon>Scytonemataceae</taxon>
        <taxon>Scytonema</taxon>
    </lineage>
</organism>
<evidence type="ECO:0000313" key="2">
    <source>
        <dbReference type="EMBL" id="MBD2603324.1"/>
    </source>
</evidence>